<sequence length="90" mass="10063">MILKLVPTMLLNIKPSLTACVRPYPMRLARSPSMGTASYSLRNYNEPRGPRQPDSDLRIGTSCSFSNVTPPSHCSTNADRTTLPQMRWPI</sequence>
<dbReference type="AlphaFoldDB" id="A0AAV2Z128"/>
<evidence type="ECO:0000313" key="3">
    <source>
        <dbReference type="Proteomes" id="UP001146120"/>
    </source>
</evidence>
<evidence type="ECO:0000313" key="2">
    <source>
        <dbReference type="EMBL" id="DAZ98429.1"/>
    </source>
</evidence>
<feature type="compositionally biased region" description="Polar residues" evidence="1">
    <location>
        <begin position="70"/>
        <end position="84"/>
    </location>
</feature>
<dbReference type="Proteomes" id="UP001146120">
    <property type="component" value="Unassembled WGS sequence"/>
</dbReference>
<proteinExistence type="predicted"/>
<organism evidence="2 3">
    <name type="scientific">Lagenidium giganteum</name>
    <dbReference type="NCBI Taxonomy" id="4803"/>
    <lineage>
        <taxon>Eukaryota</taxon>
        <taxon>Sar</taxon>
        <taxon>Stramenopiles</taxon>
        <taxon>Oomycota</taxon>
        <taxon>Peronosporomycetes</taxon>
        <taxon>Pythiales</taxon>
        <taxon>Pythiaceae</taxon>
    </lineage>
</organism>
<feature type="compositionally biased region" description="Basic and acidic residues" evidence="1">
    <location>
        <begin position="48"/>
        <end position="57"/>
    </location>
</feature>
<name>A0AAV2Z128_9STRA</name>
<gene>
    <name evidence="2" type="ORF">N0F65_001130</name>
</gene>
<evidence type="ECO:0000256" key="1">
    <source>
        <dbReference type="SAM" id="MobiDB-lite"/>
    </source>
</evidence>
<reference evidence="2" key="2">
    <citation type="journal article" date="2023" name="Microbiol Resour">
        <title>Decontamination and Annotation of the Draft Genome Sequence of the Oomycete Lagenidium giganteum ARSEF 373.</title>
        <authorList>
            <person name="Morgan W.R."/>
            <person name="Tartar A."/>
        </authorList>
    </citation>
    <scope>NUCLEOTIDE SEQUENCE</scope>
    <source>
        <strain evidence="2">ARSEF 373</strain>
    </source>
</reference>
<comment type="caution">
    <text evidence="2">The sequence shown here is derived from an EMBL/GenBank/DDBJ whole genome shotgun (WGS) entry which is preliminary data.</text>
</comment>
<accession>A0AAV2Z128</accession>
<dbReference type="EMBL" id="DAKRPA010000106">
    <property type="protein sequence ID" value="DAZ98429.1"/>
    <property type="molecule type" value="Genomic_DNA"/>
</dbReference>
<feature type="region of interest" description="Disordered" evidence="1">
    <location>
        <begin position="70"/>
        <end position="90"/>
    </location>
</feature>
<reference evidence="2" key="1">
    <citation type="submission" date="2022-11" db="EMBL/GenBank/DDBJ databases">
        <authorList>
            <person name="Morgan W.R."/>
            <person name="Tartar A."/>
        </authorList>
    </citation>
    <scope>NUCLEOTIDE SEQUENCE</scope>
    <source>
        <strain evidence="2">ARSEF 373</strain>
    </source>
</reference>
<keyword evidence="3" id="KW-1185">Reference proteome</keyword>
<feature type="region of interest" description="Disordered" evidence="1">
    <location>
        <begin position="39"/>
        <end position="58"/>
    </location>
</feature>
<protein>
    <submittedName>
        <fullName evidence="2">Uncharacterized protein</fullName>
    </submittedName>
</protein>